<gene>
    <name evidence="1" type="ORF">L21SP2_1767</name>
</gene>
<dbReference type="KEGG" id="slr:L21SP2_1767"/>
<organism evidence="1 2">
    <name type="scientific">Salinispira pacifica</name>
    <dbReference type="NCBI Taxonomy" id="1307761"/>
    <lineage>
        <taxon>Bacteria</taxon>
        <taxon>Pseudomonadati</taxon>
        <taxon>Spirochaetota</taxon>
        <taxon>Spirochaetia</taxon>
        <taxon>Spirochaetales</taxon>
        <taxon>Spirochaetaceae</taxon>
        <taxon>Salinispira</taxon>
    </lineage>
</organism>
<proteinExistence type="predicted"/>
<accession>V5WHX6</accession>
<name>V5WHX6_9SPIO</name>
<dbReference type="EMBL" id="CP006939">
    <property type="protein sequence ID" value="AHC15144.1"/>
    <property type="molecule type" value="Genomic_DNA"/>
</dbReference>
<evidence type="ECO:0000313" key="1">
    <source>
        <dbReference type="EMBL" id="AHC15144.1"/>
    </source>
</evidence>
<dbReference type="Proteomes" id="UP000018680">
    <property type="component" value="Chromosome"/>
</dbReference>
<dbReference type="RefSeq" id="WP_024268062.1">
    <property type="nucleotide sequence ID" value="NC_023035.1"/>
</dbReference>
<dbReference type="AlphaFoldDB" id="V5WHX6"/>
<protein>
    <submittedName>
        <fullName evidence="1">Uncharacterized protein</fullName>
    </submittedName>
</protein>
<dbReference type="HOGENOM" id="CLU_2828736_0_0_12"/>
<sequence>MIDLRLSSREIVGLYLTLEKENTANPELSGLRERISRKLCNYLSIEQFEMLESLYARGYEFEEVKQ</sequence>
<keyword evidence="2" id="KW-1185">Reference proteome</keyword>
<dbReference type="STRING" id="1307761.L21SP2_1767"/>
<reference evidence="1 2" key="1">
    <citation type="journal article" date="2015" name="Stand. Genomic Sci.">
        <title>Complete genome sequence and description of Salinispira pacifica gen. nov., sp. nov., a novel spirochaete isolated form a hypersaline microbial mat.</title>
        <authorList>
            <person name="Ben Hania W."/>
            <person name="Joseph M."/>
            <person name="Schumann P."/>
            <person name="Bunk B."/>
            <person name="Fiebig A."/>
            <person name="Sproer C."/>
            <person name="Klenk H.P."/>
            <person name="Fardeau M.L."/>
            <person name="Spring S."/>
        </authorList>
    </citation>
    <scope>NUCLEOTIDE SEQUENCE [LARGE SCALE GENOMIC DNA]</scope>
    <source>
        <strain evidence="1 2">L21-RPul-D2</strain>
    </source>
</reference>
<evidence type="ECO:0000313" key="2">
    <source>
        <dbReference type="Proteomes" id="UP000018680"/>
    </source>
</evidence>